<name>A0A4Q7J1J8_9PSEU</name>
<reference evidence="8 9" key="1">
    <citation type="submission" date="2019-02" db="EMBL/GenBank/DDBJ databases">
        <title>Draft genome sequence of Amycolatopsis sp. 8-3EHSu isolated from roots of Suaeda maritima.</title>
        <authorList>
            <person name="Duangmal K."/>
            <person name="Chantavorakit T."/>
        </authorList>
    </citation>
    <scope>NUCLEOTIDE SEQUENCE [LARGE SCALE GENOMIC DNA]</scope>
    <source>
        <strain evidence="8 9">8-3EHSu</strain>
    </source>
</reference>
<dbReference type="InterPro" id="IPR001867">
    <property type="entry name" value="OmpR/PhoB-type_DNA-bd"/>
</dbReference>
<keyword evidence="2" id="KW-0805">Transcription regulation</keyword>
<dbReference type="PANTHER" id="PTHR35807">
    <property type="entry name" value="TRANSCRIPTIONAL REGULATOR REDD-RELATED"/>
    <property type="match status" value="1"/>
</dbReference>
<feature type="region of interest" description="Disordered" evidence="5">
    <location>
        <begin position="1"/>
        <end position="33"/>
    </location>
</feature>
<dbReference type="SUPFAM" id="SSF52540">
    <property type="entry name" value="P-loop containing nucleoside triphosphate hydrolases"/>
    <property type="match status" value="1"/>
</dbReference>
<dbReference type="EMBL" id="SFCC01000013">
    <property type="protein sequence ID" value="RZQ61270.1"/>
    <property type="molecule type" value="Genomic_DNA"/>
</dbReference>
<evidence type="ECO:0000259" key="6">
    <source>
        <dbReference type="SMART" id="SM00862"/>
    </source>
</evidence>
<dbReference type="CDD" id="cd15831">
    <property type="entry name" value="BTAD"/>
    <property type="match status" value="1"/>
</dbReference>
<dbReference type="InterPro" id="IPR019734">
    <property type="entry name" value="TPR_rpt"/>
</dbReference>
<evidence type="ECO:0000256" key="1">
    <source>
        <dbReference type="ARBA" id="ARBA00005820"/>
    </source>
</evidence>
<dbReference type="SUPFAM" id="SSF46894">
    <property type="entry name" value="C-terminal effector domain of the bipartite response regulators"/>
    <property type="match status" value="1"/>
</dbReference>
<keyword evidence="3" id="KW-0238">DNA-binding</keyword>
<feature type="compositionally biased region" description="Basic and acidic residues" evidence="5">
    <location>
        <begin position="1"/>
        <end position="10"/>
    </location>
</feature>
<dbReference type="Pfam" id="PF03704">
    <property type="entry name" value="BTAD"/>
    <property type="match status" value="1"/>
</dbReference>
<evidence type="ECO:0000256" key="4">
    <source>
        <dbReference type="ARBA" id="ARBA00023163"/>
    </source>
</evidence>
<dbReference type="InterPro" id="IPR051677">
    <property type="entry name" value="AfsR-DnrI-RedD_regulator"/>
</dbReference>
<dbReference type="PANTHER" id="PTHR35807:SF1">
    <property type="entry name" value="TRANSCRIPTIONAL REGULATOR REDD"/>
    <property type="match status" value="1"/>
</dbReference>
<dbReference type="GO" id="GO:0043531">
    <property type="term" value="F:ADP binding"/>
    <property type="evidence" value="ECO:0007669"/>
    <property type="project" value="InterPro"/>
</dbReference>
<dbReference type="Pfam" id="PF13424">
    <property type="entry name" value="TPR_12"/>
    <property type="match status" value="1"/>
</dbReference>
<dbReference type="Gene3D" id="1.25.40.10">
    <property type="entry name" value="Tetratricopeptide repeat domain"/>
    <property type="match status" value="3"/>
</dbReference>
<dbReference type="SMART" id="SM00862">
    <property type="entry name" value="Trans_reg_C"/>
    <property type="match status" value="1"/>
</dbReference>
<dbReference type="GO" id="GO:0006355">
    <property type="term" value="P:regulation of DNA-templated transcription"/>
    <property type="evidence" value="ECO:0007669"/>
    <property type="project" value="InterPro"/>
</dbReference>
<dbReference type="SMART" id="SM00028">
    <property type="entry name" value="TPR"/>
    <property type="match status" value="5"/>
</dbReference>
<dbReference type="Proteomes" id="UP000292003">
    <property type="component" value="Unassembled WGS sequence"/>
</dbReference>
<sequence>MSPAREDKPARRVRARPRRGTTVPSTRTRTGPRTSIRTVMGASIVQAVRVEFFVLGPLRVEVGGEAVPVPGGKVAALLAALLARPGELVPIRQLAHWMWDEDGPRDPRSAIQTNVRRLRDLVGTATVRTGQGGYTLAVTAESLDVLRFRELVEAAHRADAAGRLDEAAGLLETALGLWRGPAYADVESPVLRQEEAPHLDEERLRAGQFWADVRCRLGQYDLVTTTLSRLVSEHPVRESLSEMLIRALYRAGRRPDALAEYRRLAHALAEAQGLDPSPGVQRLHEAILADAPEAEVPAATVPAQLPAAPGRFTGRTAELAQLDEQLAGLGEAGVTVVVLAGTPGAGKTALAVHWAHQHVHRFPDGQLYVNLRGWGPSDPLRPIEALAGFLGALGVRPDAVPTDQDQAAALYRSLLTGRRVLVVLDNAADPEQVRPLLPGHPQALVLVTSRSRLRGLVVTHAAHRIDVGMLPAGDAVDLLAMGLGERGGHTAHLAPLAARCAGLPLALRIAAADLAGEPGLRLDDYLARLSRHRALSTLTSGDDPATAVRTLFEHSYARLPPAAQRLFRLLGLVPGADLTAAAAAALTGSSPGRVLELLRTLVQAHLLTEHVPGRFCFHDLLRAYADECAYADETPAARDQALRGLLDWYLESADNAVSRMDPAAVRAPTVVGDPVRPAEFDSHTEARSWLDAERDNLVAIVLSGQNGGFNDHAWRIGFTLRAYLQREPQVVVWLESAQAVLAAASVIGDPLPLGAAMTNLAHLHLCTGELDQSAAFAERALPLLRQSGWSLGELVVLVVVGLASQHAGKLRAAAGYHREALELAAGSGRALLEAGCLHNLATVSELLGDLAGSVGYARRALVIATEHGDDAGRALSLFSIGTAEHQRGHFAEAGENLTEAARLSAELSYSIGRMMSTIALSRLYRDRGRYARAREYADTGVALAVHSGDRPREVRALNARASIDLRCGDLAAARERFRQALRVADRSGIAQARVETLIGLAAVDRCLGDPDVARSSVAEALRAAGEIGCRGFEVRALIELAEIGFATGEAAAREHAEQALSLSEETGQRVVRVDALDLLSRIARQRADSAAAAAYRREAERLAADIGLPAAGVSVV</sequence>
<dbReference type="OrthoDB" id="5521887at2"/>
<keyword evidence="9" id="KW-1185">Reference proteome</keyword>
<protein>
    <submittedName>
        <fullName evidence="8">Uncharacterized protein</fullName>
    </submittedName>
</protein>
<comment type="caution">
    <text evidence="8">The sequence shown here is derived from an EMBL/GenBank/DDBJ whole genome shotgun (WGS) entry which is preliminary data.</text>
</comment>
<proteinExistence type="inferred from homology"/>
<feature type="compositionally biased region" description="Low complexity" evidence="5">
    <location>
        <begin position="20"/>
        <end position="33"/>
    </location>
</feature>
<evidence type="ECO:0000256" key="2">
    <source>
        <dbReference type="ARBA" id="ARBA00023015"/>
    </source>
</evidence>
<evidence type="ECO:0000313" key="8">
    <source>
        <dbReference type="EMBL" id="RZQ61270.1"/>
    </source>
</evidence>
<dbReference type="InterPro" id="IPR011990">
    <property type="entry name" value="TPR-like_helical_dom_sf"/>
</dbReference>
<evidence type="ECO:0000259" key="7">
    <source>
        <dbReference type="SMART" id="SM01043"/>
    </source>
</evidence>
<organism evidence="8 9">
    <name type="scientific">Amycolatopsis suaedae</name>
    <dbReference type="NCBI Taxonomy" id="2510978"/>
    <lineage>
        <taxon>Bacteria</taxon>
        <taxon>Bacillati</taxon>
        <taxon>Actinomycetota</taxon>
        <taxon>Actinomycetes</taxon>
        <taxon>Pseudonocardiales</taxon>
        <taxon>Pseudonocardiaceae</taxon>
        <taxon>Amycolatopsis</taxon>
    </lineage>
</organism>
<dbReference type="GO" id="GO:0000160">
    <property type="term" value="P:phosphorelay signal transduction system"/>
    <property type="evidence" value="ECO:0007669"/>
    <property type="project" value="InterPro"/>
</dbReference>
<feature type="domain" description="Bacterial transcriptional activator" evidence="7">
    <location>
        <begin position="143"/>
        <end position="288"/>
    </location>
</feature>
<keyword evidence="4" id="KW-0804">Transcription</keyword>
<dbReference type="PRINTS" id="PR00364">
    <property type="entry name" value="DISEASERSIST"/>
</dbReference>
<dbReference type="AlphaFoldDB" id="A0A4Q7J1J8"/>
<dbReference type="SMART" id="SM01043">
    <property type="entry name" value="BTAD"/>
    <property type="match status" value="1"/>
</dbReference>
<dbReference type="SUPFAM" id="SSF48452">
    <property type="entry name" value="TPR-like"/>
    <property type="match status" value="3"/>
</dbReference>
<comment type="similarity">
    <text evidence="1">Belongs to the AfsR/DnrI/RedD regulatory family.</text>
</comment>
<feature type="domain" description="OmpR/PhoB-type" evidence="6">
    <location>
        <begin position="64"/>
        <end position="136"/>
    </location>
</feature>
<dbReference type="InterPro" id="IPR005158">
    <property type="entry name" value="BTAD"/>
</dbReference>
<evidence type="ECO:0000256" key="5">
    <source>
        <dbReference type="SAM" id="MobiDB-lite"/>
    </source>
</evidence>
<dbReference type="InterPro" id="IPR027417">
    <property type="entry name" value="P-loop_NTPase"/>
</dbReference>
<dbReference type="InterPro" id="IPR036388">
    <property type="entry name" value="WH-like_DNA-bd_sf"/>
</dbReference>
<accession>A0A4Q7J1J8</accession>
<evidence type="ECO:0000256" key="3">
    <source>
        <dbReference type="ARBA" id="ARBA00023125"/>
    </source>
</evidence>
<gene>
    <name evidence="8" type="ORF">EWH70_25740</name>
</gene>
<dbReference type="GO" id="GO:0003677">
    <property type="term" value="F:DNA binding"/>
    <property type="evidence" value="ECO:0007669"/>
    <property type="project" value="UniProtKB-KW"/>
</dbReference>
<dbReference type="Gene3D" id="1.10.10.10">
    <property type="entry name" value="Winged helix-like DNA-binding domain superfamily/Winged helix DNA-binding domain"/>
    <property type="match status" value="1"/>
</dbReference>
<evidence type="ECO:0000313" key="9">
    <source>
        <dbReference type="Proteomes" id="UP000292003"/>
    </source>
</evidence>
<dbReference type="InterPro" id="IPR016032">
    <property type="entry name" value="Sig_transdc_resp-reg_C-effctor"/>
</dbReference>